<comment type="caution">
    <text evidence="1">The sequence shown here is derived from an EMBL/GenBank/DDBJ whole genome shotgun (WGS) entry which is preliminary data.</text>
</comment>
<dbReference type="RefSeq" id="WP_053796417.1">
    <property type="nucleotide sequence ID" value="NZ_JXCZ01000014.1"/>
</dbReference>
<name>A0A0M9DDU9_9LACO</name>
<gene>
    <name evidence="1" type="ORF">RZ72_10220</name>
</gene>
<evidence type="ECO:0000313" key="2">
    <source>
        <dbReference type="Proteomes" id="UP000037749"/>
    </source>
</evidence>
<accession>A0A0M9DDU9</accession>
<reference evidence="1 2" key="1">
    <citation type="journal article" date="2015" name="Genome Biol. Evol.">
        <title>Functionally Structured Genomes in Lactobacillus kunkeei Colonizing the Honey Crop and Food Products of Honeybees and Stingless Bees.</title>
        <authorList>
            <person name="Tamarit D."/>
            <person name="Ellegaard K.M."/>
            <person name="Wikander J."/>
            <person name="Olofsson T."/>
            <person name="Vasquez A."/>
            <person name="Andersson S.G."/>
        </authorList>
    </citation>
    <scope>NUCLEOTIDE SEQUENCE [LARGE SCALE GENOMIC DNA]</scope>
    <source>
        <strain evidence="1 2">LAla</strain>
    </source>
</reference>
<dbReference type="AlphaFoldDB" id="A0A0M9DDU9"/>
<dbReference type="Proteomes" id="UP000037749">
    <property type="component" value="Unassembled WGS sequence"/>
</dbReference>
<dbReference type="PATRIC" id="fig|148814.9.peg.471"/>
<organism evidence="1 2">
    <name type="scientific">Apilactobacillus kunkeei</name>
    <dbReference type="NCBI Taxonomy" id="148814"/>
    <lineage>
        <taxon>Bacteria</taxon>
        <taxon>Bacillati</taxon>
        <taxon>Bacillota</taxon>
        <taxon>Bacilli</taxon>
        <taxon>Lactobacillales</taxon>
        <taxon>Lactobacillaceae</taxon>
        <taxon>Apilactobacillus</taxon>
    </lineage>
</organism>
<sequence>MKICYWNCNGAFRKKYTELLKEKADLYIVSEVEDISKIDFLENISNKLYCKTKGDIKGVLFFSFDSSPIIPVENDNYGIRYVIPVKFKNIKIFGIWAKGGYIEDLYTYSAINIDQMKNSILIGDFNSNVIWDKKHGERCHTNFDAMLKKINLISGYHTKTHEKLGHENKHTFYMYRKVDKGYYIDYVYLPDDYEYDFGISDKDVLQYSDHMIISLDIIKKGL</sequence>
<evidence type="ECO:0000313" key="1">
    <source>
        <dbReference type="EMBL" id="KOY79412.1"/>
    </source>
</evidence>
<dbReference type="InterPro" id="IPR036691">
    <property type="entry name" value="Endo/exonu/phosph_ase_sf"/>
</dbReference>
<protein>
    <recommendedName>
        <fullName evidence="3">Endonuclease/exonuclease/phosphatase domain-containing protein</fullName>
    </recommendedName>
</protein>
<dbReference type="Gene3D" id="3.60.10.10">
    <property type="entry name" value="Endonuclease/exonuclease/phosphatase"/>
    <property type="match status" value="1"/>
</dbReference>
<proteinExistence type="predicted"/>
<dbReference type="SUPFAM" id="SSF56219">
    <property type="entry name" value="DNase I-like"/>
    <property type="match status" value="1"/>
</dbReference>
<evidence type="ECO:0008006" key="3">
    <source>
        <dbReference type="Google" id="ProtNLM"/>
    </source>
</evidence>
<dbReference type="EMBL" id="JXCZ01000014">
    <property type="protein sequence ID" value="KOY79412.1"/>
    <property type="molecule type" value="Genomic_DNA"/>
</dbReference>